<proteinExistence type="predicted"/>
<accession>A0ABT9ZVS0</accession>
<comment type="caution">
    <text evidence="2">The sequence shown here is derived from an EMBL/GenBank/DDBJ whole genome shotgun (WGS) entry which is preliminary data.</text>
</comment>
<gene>
    <name evidence="2" type="ORF">J2S74_002710</name>
</gene>
<name>A0ABT9ZVS0_9BACI</name>
<reference evidence="2 3" key="1">
    <citation type="submission" date="2023-07" db="EMBL/GenBank/DDBJ databases">
        <title>Genomic Encyclopedia of Type Strains, Phase IV (KMG-IV): sequencing the most valuable type-strain genomes for metagenomic binning, comparative biology and taxonomic classification.</title>
        <authorList>
            <person name="Goeker M."/>
        </authorList>
    </citation>
    <scope>NUCLEOTIDE SEQUENCE [LARGE SCALE GENOMIC DNA]</scope>
    <source>
        <strain evidence="2 3">DSM 9768</strain>
    </source>
</reference>
<sequence>MTTYFVTGGAGFIGSNIVEALLKKGKKVKVLDNFSTG</sequence>
<feature type="domain" description="NAD-dependent epimerase/dehydratase" evidence="1">
    <location>
        <begin position="5"/>
        <end position="36"/>
    </location>
</feature>
<dbReference type="EMBL" id="JAUSUG010000010">
    <property type="protein sequence ID" value="MDQ0255328.1"/>
    <property type="molecule type" value="Genomic_DNA"/>
</dbReference>
<dbReference type="Proteomes" id="UP001230005">
    <property type="component" value="Unassembled WGS sequence"/>
</dbReference>
<organism evidence="2 3">
    <name type="scientific">Evansella vedderi</name>
    <dbReference type="NCBI Taxonomy" id="38282"/>
    <lineage>
        <taxon>Bacteria</taxon>
        <taxon>Bacillati</taxon>
        <taxon>Bacillota</taxon>
        <taxon>Bacilli</taxon>
        <taxon>Bacillales</taxon>
        <taxon>Bacillaceae</taxon>
        <taxon>Evansella</taxon>
    </lineage>
</organism>
<dbReference type="SUPFAM" id="SSF51735">
    <property type="entry name" value="NAD(P)-binding Rossmann-fold domains"/>
    <property type="match status" value="1"/>
</dbReference>
<dbReference type="InterPro" id="IPR036291">
    <property type="entry name" value="NAD(P)-bd_dom_sf"/>
</dbReference>
<dbReference type="Pfam" id="PF01370">
    <property type="entry name" value="Epimerase"/>
    <property type="match status" value="1"/>
</dbReference>
<keyword evidence="3" id="KW-1185">Reference proteome</keyword>
<evidence type="ECO:0000313" key="3">
    <source>
        <dbReference type="Proteomes" id="UP001230005"/>
    </source>
</evidence>
<evidence type="ECO:0000259" key="1">
    <source>
        <dbReference type="Pfam" id="PF01370"/>
    </source>
</evidence>
<evidence type="ECO:0000313" key="2">
    <source>
        <dbReference type="EMBL" id="MDQ0255328.1"/>
    </source>
</evidence>
<dbReference type="Gene3D" id="3.40.50.720">
    <property type="entry name" value="NAD(P)-binding Rossmann-like Domain"/>
    <property type="match status" value="1"/>
</dbReference>
<dbReference type="InterPro" id="IPR001509">
    <property type="entry name" value="Epimerase_deHydtase"/>
</dbReference>
<protein>
    <submittedName>
        <fullName evidence="2">Nucleoside-diphosphate-sugar epimerase</fullName>
    </submittedName>
</protein>